<evidence type="ECO:0000313" key="2">
    <source>
        <dbReference type="EMBL" id="QES90812.1"/>
    </source>
</evidence>
<evidence type="ECO:0000259" key="1">
    <source>
        <dbReference type="Pfam" id="PF00403"/>
    </source>
</evidence>
<dbReference type="GO" id="GO:0046872">
    <property type="term" value="F:metal ion binding"/>
    <property type="evidence" value="ECO:0007669"/>
    <property type="project" value="InterPro"/>
</dbReference>
<sequence>MSTLKFNTTLKCSGCVNTIKPNFDNEKSIQNWEVDLNSNPKVLTVETDSLKPEEIQVLLQKSGYKGDLISEN</sequence>
<keyword evidence="3" id="KW-1185">Reference proteome</keyword>
<gene>
    <name evidence="2" type="ORF">E0W69_019905</name>
</gene>
<dbReference type="KEGG" id="arac:E0W69_019905"/>
<dbReference type="Gene3D" id="3.30.70.100">
    <property type="match status" value="1"/>
</dbReference>
<dbReference type="EMBL" id="CP044016">
    <property type="protein sequence ID" value="QES90812.1"/>
    <property type="molecule type" value="Genomic_DNA"/>
</dbReference>
<accession>A0A5P2GA47</accession>
<dbReference type="InterPro" id="IPR036163">
    <property type="entry name" value="HMA_dom_sf"/>
</dbReference>
<dbReference type="AlphaFoldDB" id="A0A5P2GA47"/>
<dbReference type="SUPFAM" id="SSF55008">
    <property type="entry name" value="HMA, heavy metal-associated domain"/>
    <property type="match status" value="1"/>
</dbReference>
<feature type="domain" description="HMA" evidence="1">
    <location>
        <begin position="10"/>
        <end position="65"/>
    </location>
</feature>
<protein>
    <recommendedName>
        <fullName evidence="1">HMA domain-containing protein</fullName>
    </recommendedName>
</protein>
<dbReference type="InterPro" id="IPR006121">
    <property type="entry name" value="HMA_dom"/>
</dbReference>
<dbReference type="Proteomes" id="UP000292424">
    <property type="component" value="Chromosome"/>
</dbReference>
<dbReference type="Pfam" id="PF00403">
    <property type="entry name" value="HMA"/>
    <property type="match status" value="1"/>
</dbReference>
<organism evidence="2 3">
    <name type="scientific">Rhizosphaericola mali</name>
    <dbReference type="NCBI Taxonomy" id="2545455"/>
    <lineage>
        <taxon>Bacteria</taxon>
        <taxon>Pseudomonadati</taxon>
        <taxon>Bacteroidota</taxon>
        <taxon>Chitinophagia</taxon>
        <taxon>Chitinophagales</taxon>
        <taxon>Chitinophagaceae</taxon>
        <taxon>Rhizosphaericola</taxon>
    </lineage>
</organism>
<dbReference type="RefSeq" id="WP_131331795.1">
    <property type="nucleotide sequence ID" value="NZ_CP044016.1"/>
</dbReference>
<dbReference type="CDD" id="cd00371">
    <property type="entry name" value="HMA"/>
    <property type="match status" value="1"/>
</dbReference>
<evidence type="ECO:0000313" key="3">
    <source>
        <dbReference type="Proteomes" id="UP000292424"/>
    </source>
</evidence>
<proteinExistence type="predicted"/>
<name>A0A5P2GA47_9BACT</name>
<reference evidence="2 3" key="1">
    <citation type="submission" date="2019-09" db="EMBL/GenBank/DDBJ databases">
        <title>Complete genome sequence of Arachidicoccus sp. B3-10 isolated from apple orchard soil.</title>
        <authorList>
            <person name="Kim H.S."/>
            <person name="Han K.-I."/>
            <person name="Suh M.K."/>
            <person name="Lee K.C."/>
            <person name="Eom M.K."/>
            <person name="Kim J.-S."/>
            <person name="Kang S.W."/>
            <person name="Sin Y."/>
            <person name="Lee J.-S."/>
        </authorList>
    </citation>
    <scope>NUCLEOTIDE SEQUENCE [LARGE SCALE GENOMIC DNA]</scope>
    <source>
        <strain evidence="2 3">B3-10</strain>
    </source>
</reference>
<dbReference type="OrthoDB" id="677920at2"/>